<dbReference type="WBParaSite" id="Minc3s00537g13936">
    <property type="protein sequence ID" value="Minc3s00537g13936"/>
    <property type="gene ID" value="Minc3s00537g13936"/>
</dbReference>
<feature type="compositionally biased region" description="Basic and acidic residues" evidence="1">
    <location>
        <begin position="44"/>
        <end position="54"/>
    </location>
</feature>
<accession>A0A914LHR5</accession>
<evidence type="ECO:0000256" key="1">
    <source>
        <dbReference type="SAM" id="MobiDB-lite"/>
    </source>
</evidence>
<evidence type="ECO:0000313" key="3">
    <source>
        <dbReference type="WBParaSite" id="Minc3s00537g13936"/>
    </source>
</evidence>
<protein>
    <submittedName>
        <fullName evidence="3">Uncharacterized protein</fullName>
    </submittedName>
</protein>
<reference evidence="3" key="1">
    <citation type="submission" date="2022-11" db="UniProtKB">
        <authorList>
            <consortium name="WormBaseParasite"/>
        </authorList>
    </citation>
    <scope>IDENTIFICATION</scope>
</reference>
<feature type="region of interest" description="Disordered" evidence="1">
    <location>
        <begin position="19"/>
        <end position="71"/>
    </location>
</feature>
<keyword evidence="2" id="KW-1185">Reference proteome</keyword>
<name>A0A914LHR5_MELIC</name>
<sequence length="212" mass="23009">MHAKRYNDGRRIPKIAVRQGRLVNSNPDRPSNFPHFCQPIDSAVSDRRQREREISASTSGQSSSTSSQRSIIQQINRNQNSDQTIQSNSELAQASTSTALVETARQSLFFNPAKPGPSNFPNSAFNFNISSMGVLPSSSSSSLLDSTSHLIARGPSMNEVMQQQIQQLAANCFASTGVSPSNALNVTSQNLLFGMGMTSTNTNAWQPITTTQ</sequence>
<organism evidence="2 3">
    <name type="scientific">Meloidogyne incognita</name>
    <name type="common">Southern root-knot nematode worm</name>
    <name type="synonym">Oxyuris incognita</name>
    <dbReference type="NCBI Taxonomy" id="6306"/>
    <lineage>
        <taxon>Eukaryota</taxon>
        <taxon>Metazoa</taxon>
        <taxon>Ecdysozoa</taxon>
        <taxon>Nematoda</taxon>
        <taxon>Chromadorea</taxon>
        <taxon>Rhabditida</taxon>
        <taxon>Tylenchina</taxon>
        <taxon>Tylenchomorpha</taxon>
        <taxon>Tylenchoidea</taxon>
        <taxon>Meloidogynidae</taxon>
        <taxon>Meloidogyninae</taxon>
        <taxon>Meloidogyne</taxon>
        <taxon>Meloidogyne incognita group</taxon>
    </lineage>
</organism>
<feature type="compositionally biased region" description="Low complexity" evidence="1">
    <location>
        <begin position="55"/>
        <end position="71"/>
    </location>
</feature>
<proteinExistence type="predicted"/>
<evidence type="ECO:0000313" key="2">
    <source>
        <dbReference type="Proteomes" id="UP000887563"/>
    </source>
</evidence>
<dbReference type="Proteomes" id="UP000887563">
    <property type="component" value="Unplaced"/>
</dbReference>
<dbReference type="AlphaFoldDB" id="A0A914LHR5"/>